<sequence length="121" mass="13963">MCFFHDIYTLCERCGALAPAEPRRRSKCVAVIASGRAGYSCRYFEHKMDLIFLAPTCTDTRCYWCYVGRAPPADMVKRDLKMINEFLARCYLTHKGVLVRGSAREEDKLYGPARIKISRRE</sequence>
<name>A0A553HXX9_9PEZI</name>
<organism evidence="1 2">
    <name type="scientific">Xylaria flabelliformis</name>
    <dbReference type="NCBI Taxonomy" id="2512241"/>
    <lineage>
        <taxon>Eukaryota</taxon>
        <taxon>Fungi</taxon>
        <taxon>Dikarya</taxon>
        <taxon>Ascomycota</taxon>
        <taxon>Pezizomycotina</taxon>
        <taxon>Sordariomycetes</taxon>
        <taxon>Xylariomycetidae</taxon>
        <taxon>Xylariales</taxon>
        <taxon>Xylariaceae</taxon>
        <taxon>Xylaria</taxon>
    </lineage>
</organism>
<accession>A0A553HXX9</accession>
<evidence type="ECO:0000313" key="1">
    <source>
        <dbReference type="EMBL" id="TRX92811.1"/>
    </source>
</evidence>
<keyword evidence="2" id="KW-1185">Reference proteome</keyword>
<dbReference type="EMBL" id="VFLP01000033">
    <property type="protein sequence ID" value="TRX92811.1"/>
    <property type="molecule type" value="Genomic_DNA"/>
</dbReference>
<dbReference type="AlphaFoldDB" id="A0A553HXX9"/>
<proteinExistence type="predicted"/>
<gene>
    <name evidence="1" type="ORF">FHL15_006217</name>
</gene>
<dbReference type="Proteomes" id="UP000319160">
    <property type="component" value="Unassembled WGS sequence"/>
</dbReference>
<protein>
    <submittedName>
        <fullName evidence="1">Uncharacterized protein</fullName>
    </submittedName>
</protein>
<evidence type="ECO:0000313" key="2">
    <source>
        <dbReference type="Proteomes" id="UP000319160"/>
    </source>
</evidence>
<comment type="caution">
    <text evidence="1">The sequence shown here is derived from an EMBL/GenBank/DDBJ whole genome shotgun (WGS) entry which is preliminary data.</text>
</comment>
<reference evidence="2" key="1">
    <citation type="submission" date="2019-06" db="EMBL/GenBank/DDBJ databases">
        <title>Draft genome sequence of the griseofulvin-producing fungus Xylaria cubensis strain G536.</title>
        <authorList>
            <person name="Mead M.E."/>
            <person name="Raja H.A."/>
            <person name="Steenwyk J.L."/>
            <person name="Knowles S.L."/>
            <person name="Oberlies N.H."/>
            <person name="Rokas A."/>
        </authorList>
    </citation>
    <scope>NUCLEOTIDE SEQUENCE [LARGE SCALE GENOMIC DNA]</scope>
    <source>
        <strain evidence="2">G536</strain>
    </source>
</reference>